<accession>A0A179VA93</accession>
<feature type="region of interest" description="Disordered" evidence="1">
    <location>
        <begin position="59"/>
        <end position="101"/>
    </location>
</feature>
<organism evidence="2 3">
    <name type="scientific">Mycobacteroides immunogenum</name>
    <dbReference type="NCBI Taxonomy" id="83262"/>
    <lineage>
        <taxon>Bacteria</taxon>
        <taxon>Bacillati</taxon>
        <taxon>Actinomycetota</taxon>
        <taxon>Actinomycetes</taxon>
        <taxon>Mycobacteriales</taxon>
        <taxon>Mycobacteriaceae</taxon>
        <taxon>Mycobacteroides</taxon>
    </lineage>
</organism>
<proteinExistence type="predicted"/>
<evidence type="ECO:0000313" key="2">
    <source>
        <dbReference type="EMBL" id="OAT68664.1"/>
    </source>
</evidence>
<protein>
    <submittedName>
        <fullName evidence="2">Uncharacterized protein</fullName>
    </submittedName>
</protein>
<dbReference type="AlphaFoldDB" id="A0A179VA93"/>
<dbReference type="EMBL" id="LQYE01000013">
    <property type="protein sequence ID" value="OAT68664.1"/>
    <property type="molecule type" value="Genomic_DNA"/>
</dbReference>
<comment type="caution">
    <text evidence="2">The sequence shown here is derived from an EMBL/GenBank/DDBJ whole genome shotgun (WGS) entry which is preliminary data.</text>
</comment>
<reference evidence="2 3" key="1">
    <citation type="submission" date="2016-01" db="EMBL/GenBank/DDBJ databases">
        <title>Mycobacterium immunogenum strain CD11_6 genome sequencing and assembly.</title>
        <authorList>
            <person name="Kaur G."/>
            <person name="Nair G.R."/>
            <person name="Mayilraj S."/>
        </authorList>
    </citation>
    <scope>NUCLEOTIDE SEQUENCE [LARGE SCALE GENOMIC DNA]</scope>
    <source>
        <strain evidence="2 3">CD11-6</strain>
    </source>
</reference>
<evidence type="ECO:0000256" key="1">
    <source>
        <dbReference type="SAM" id="MobiDB-lite"/>
    </source>
</evidence>
<dbReference type="Proteomes" id="UP000186919">
    <property type="component" value="Unassembled WGS sequence"/>
</dbReference>
<evidence type="ECO:0000313" key="3">
    <source>
        <dbReference type="Proteomes" id="UP000186919"/>
    </source>
</evidence>
<name>A0A179VA93_9MYCO</name>
<sequence length="101" mass="11499">MDWYRSYDRLHCGDAITMTADALAAYTADTELGRDALFVCDTTEMVNALNLRIHNDRVDRNALSVPAPGARRPAPTNQRRRPDHQAPQRPHNRLPPLNTRH</sequence>
<gene>
    <name evidence="2" type="ORF">AWB85_24155</name>
</gene>